<dbReference type="Proteomes" id="UP000253501">
    <property type="component" value="Unassembled WGS sequence"/>
</dbReference>
<protein>
    <submittedName>
        <fullName evidence="1">Uncharacterized protein</fullName>
    </submittedName>
</protein>
<reference evidence="1 2" key="1">
    <citation type="submission" date="2018-04" db="EMBL/GenBank/DDBJ databases">
        <title>Cupriavidus necator CR12 genome sequencing and assembly.</title>
        <authorList>
            <person name="Ben Fekih I."/>
            <person name="Mazhar H.S."/>
            <person name="Bello S.K."/>
            <person name="Rensing C."/>
        </authorList>
    </citation>
    <scope>NUCLEOTIDE SEQUENCE [LARGE SCALE GENOMIC DNA]</scope>
    <source>
        <strain evidence="1 2">CR12</strain>
    </source>
</reference>
<dbReference type="AlphaFoldDB" id="A0A367PRV6"/>
<gene>
    <name evidence="1" type="ORF">DDK22_01085</name>
</gene>
<proteinExistence type="predicted"/>
<organism evidence="1 2">
    <name type="scientific">Cupriavidus necator</name>
    <name type="common">Alcaligenes eutrophus</name>
    <name type="synonym">Ralstonia eutropha</name>
    <dbReference type="NCBI Taxonomy" id="106590"/>
    <lineage>
        <taxon>Bacteria</taxon>
        <taxon>Pseudomonadati</taxon>
        <taxon>Pseudomonadota</taxon>
        <taxon>Betaproteobacteria</taxon>
        <taxon>Burkholderiales</taxon>
        <taxon>Burkholderiaceae</taxon>
        <taxon>Cupriavidus</taxon>
    </lineage>
</organism>
<accession>A0A367PRV6</accession>
<dbReference type="RefSeq" id="WP_114130309.1">
    <property type="nucleotide sequence ID" value="NZ_CP068434.1"/>
</dbReference>
<evidence type="ECO:0000313" key="1">
    <source>
        <dbReference type="EMBL" id="RCJ10284.1"/>
    </source>
</evidence>
<sequence length="267" mass="30227">MTKSERVISFAEARFNQEQAYRYYPKTLEGFCLMMPALLRSAVFAIGTPRGMVDKTFPVARFDSIDVSSDASVHYKGPQLGQFHKRVVLGLLKLAEGALGDVTLEFHANTFLDSIGRDVCTANVEALRNTVADLRAGTFIMRNYPLDRGSAFGFVSAVEWNRREFSVTMDRRAASTLAERKNSYLWMVTRNRLADGLQTALFDLFFSARQYDYQLADLAAIWGREVKEFGRDTRKALKTMYGLGALSECECARGRIKVKMMLPIQRH</sequence>
<evidence type="ECO:0000313" key="2">
    <source>
        <dbReference type="Proteomes" id="UP000253501"/>
    </source>
</evidence>
<dbReference type="EMBL" id="QDHA01000003">
    <property type="protein sequence ID" value="RCJ10284.1"/>
    <property type="molecule type" value="Genomic_DNA"/>
</dbReference>
<name>A0A367PRV6_CUPNE</name>
<comment type="caution">
    <text evidence="1">The sequence shown here is derived from an EMBL/GenBank/DDBJ whole genome shotgun (WGS) entry which is preliminary data.</text>
</comment>